<dbReference type="InterPro" id="IPR036890">
    <property type="entry name" value="HATPase_C_sf"/>
</dbReference>
<sequence length="432" mass="48150">MKQIRQRFIKIALLALTLAMLLVAGVINAVHYVNTTSELKETLNYLVESENNNTQKKQGKFDIEKEEALSTDESAQLYRHKGSDHRMNTKLEESRYFIAIQSADGEAFLGTGTKETEYAKEDLLLIAENIFASGKASGYANNYLYQVTQNTDGSKSAVFLNIESKRSEIVSLAVISLIACAVGILLSLLLVSLLSKRAIQPMMDNIERQKRFITDAGHELKTPLTVISANMDVLSMDIGPNEWIQSTQKQAANMRKLVNELVYLSRMDEADSALEMHEFNLSNAVRDTADPFIGMAEFNGKNLIVNAEDKLIFNGDEAAVRRLIGILCDNAVKYAPEDSDIHVSLRQSGKNIIFQTENTMKEPLSEEALTHLFDRFYRGDESRSKEENSGFGIGLSVARAITEKHNGTIKAKIVDDDKLQIICTLPKGRVLS</sequence>
<dbReference type="PANTHER" id="PTHR45436">
    <property type="entry name" value="SENSOR HISTIDINE KINASE YKOH"/>
    <property type="match status" value="1"/>
</dbReference>
<evidence type="ECO:0000256" key="8">
    <source>
        <dbReference type="ARBA" id="ARBA00022989"/>
    </source>
</evidence>
<keyword evidence="7 13" id="KW-0418">Kinase</keyword>
<evidence type="ECO:0000256" key="1">
    <source>
        <dbReference type="ARBA" id="ARBA00000085"/>
    </source>
</evidence>
<dbReference type="InterPro" id="IPR003594">
    <property type="entry name" value="HATPase_dom"/>
</dbReference>
<dbReference type="GO" id="GO:0000155">
    <property type="term" value="F:phosphorelay sensor kinase activity"/>
    <property type="evidence" value="ECO:0007669"/>
    <property type="project" value="InterPro"/>
</dbReference>
<evidence type="ECO:0000256" key="11">
    <source>
        <dbReference type="SAM" id="Phobius"/>
    </source>
</evidence>
<dbReference type="SUPFAM" id="SSF55874">
    <property type="entry name" value="ATPase domain of HSP90 chaperone/DNA topoisomerase II/histidine kinase"/>
    <property type="match status" value="1"/>
</dbReference>
<evidence type="ECO:0000256" key="4">
    <source>
        <dbReference type="ARBA" id="ARBA00022553"/>
    </source>
</evidence>
<organism evidence="13 14">
    <name type="scientific">Ruminococcus difficilis</name>
    <dbReference type="NCBI Taxonomy" id="2763069"/>
    <lineage>
        <taxon>Bacteria</taxon>
        <taxon>Bacillati</taxon>
        <taxon>Bacillota</taxon>
        <taxon>Clostridia</taxon>
        <taxon>Eubacteriales</taxon>
        <taxon>Oscillospiraceae</taxon>
        <taxon>Ruminococcus</taxon>
    </lineage>
</organism>
<dbReference type="InterPro" id="IPR050428">
    <property type="entry name" value="TCS_sensor_his_kinase"/>
</dbReference>
<dbReference type="Gene3D" id="3.30.565.10">
    <property type="entry name" value="Histidine kinase-like ATPase, C-terminal domain"/>
    <property type="match status" value="1"/>
</dbReference>
<evidence type="ECO:0000259" key="12">
    <source>
        <dbReference type="PROSITE" id="PS50109"/>
    </source>
</evidence>
<evidence type="ECO:0000256" key="10">
    <source>
        <dbReference type="ARBA" id="ARBA00023136"/>
    </source>
</evidence>
<keyword evidence="14" id="KW-1185">Reference proteome</keyword>
<dbReference type="GO" id="GO:0005886">
    <property type="term" value="C:plasma membrane"/>
    <property type="evidence" value="ECO:0007669"/>
    <property type="project" value="TreeGrafter"/>
</dbReference>
<keyword evidence="5" id="KW-0808">Transferase</keyword>
<dbReference type="EMBL" id="JAEQMG010000040">
    <property type="protein sequence ID" value="MBK6087539.1"/>
    <property type="molecule type" value="Genomic_DNA"/>
</dbReference>
<dbReference type="InterPro" id="IPR005467">
    <property type="entry name" value="His_kinase_dom"/>
</dbReference>
<dbReference type="Gene3D" id="1.10.287.130">
    <property type="match status" value="1"/>
</dbReference>
<dbReference type="InterPro" id="IPR004358">
    <property type="entry name" value="Sig_transdc_His_kin-like_C"/>
</dbReference>
<keyword evidence="10 11" id="KW-0472">Membrane</keyword>
<dbReference type="PANTHER" id="PTHR45436:SF5">
    <property type="entry name" value="SENSOR HISTIDINE KINASE TRCS"/>
    <property type="match status" value="1"/>
</dbReference>
<dbReference type="Pfam" id="PF00512">
    <property type="entry name" value="HisKA"/>
    <property type="match status" value="1"/>
</dbReference>
<dbReference type="CDD" id="cd00082">
    <property type="entry name" value="HisKA"/>
    <property type="match status" value="1"/>
</dbReference>
<comment type="caution">
    <text evidence="13">The sequence shown here is derived from an EMBL/GenBank/DDBJ whole genome shotgun (WGS) entry which is preliminary data.</text>
</comment>
<dbReference type="AlphaFoldDB" id="A0A934U1H1"/>
<dbReference type="SMART" id="SM00387">
    <property type="entry name" value="HATPase_c"/>
    <property type="match status" value="1"/>
</dbReference>
<keyword evidence="8 11" id="KW-1133">Transmembrane helix</keyword>
<evidence type="ECO:0000256" key="2">
    <source>
        <dbReference type="ARBA" id="ARBA00004370"/>
    </source>
</evidence>
<keyword evidence="9" id="KW-0902">Two-component regulatory system</keyword>
<comment type="subcellular location">
    <subcellularLocation>
        <location evidence="2">Membrane</location>
    </subcellularLocation>
</comment>
<dbReference type="SUPFAM" id="SSF47384">
    <property type="entry name" value="Homodimeric domain of signal transducing histidine kinase"/>
    <property type="match status" value="1"/>
</dbReference>
<dbReference type="PRINTS" id="PR00344">
    <property type="entry name" value="BCTRLSENSOR"/>
</dbReference>
<dbReference type="InterPro" id="IPR036097">
    <property type="entry name" value="HisK_dim/P_sf"/>
</dbReference>
<dbReference type="PROSITE" id="PS50109">
    <property type="entry name" value="HIS_KIN"/>
    <property type="match status" value="1"/>
</dbReference>
<evidence type="ECO:0000256" key="6">
    <source>
        <dbReference type="ARBA" id="ARBA00022692"/>
    </source>
</evidence>
<evidence type="ECO:0000256" key="9">
    <source>
        <dbReference type="ARBA" id="ARBA00023012"/>
    </source>
</evidence>
<evidence type="ECO:0000313" key="13">
    <source>
        <dbReference type="EMBL" id="MBK6087539.1"/>
    </source>
</evidence>
<dbReference type="EC" id="2.7.13.3" evidence="3"/>
<evidence type="ECO:0000256" key="3">
    <source>
        <dbReference type="ARBA" id="ARBA00012438"/>
    </source>
</evidence>
<evidence type="ECO:0000256" key="7">
    <source>
        <dbReference type="ARBA" id="ARBA00022777"/>
    </source>
</evidence>
<feature type="domain" description="Histidine kinase" evidence="12">
    <location>
        <begin position="215"/>
        <end position="429"/>
    </location>
</feature>
<gene>
    <name evidence="13" type="ORF">JKK62_02555</name>
</gene>
<dbReference type="SMART" id="SM00388">
    <property type="entry name" value="HisKA"/>
    <property type="match status" value="1"/>
</dbReference>
<name>A0A934U1H1_9FIRM</name>
<accession>A0A934U1H1</accession>
<comment type="catalytic activity">
    <reaction evidence="1">
        <text>ATP + protein L-histidine = ADP + protein N-phospho-L-histidine.</text>
        <dbReference type="EC" id="2.7.13.3"/>
    </reaction>
</comment>
<dbReference type="RefSeq" id="WP_201426847.1">
    <property type="nucleotide sequence ID" value="NZ_JAEQMG010000040.1"/>
</dbReference>
<dbReference type="Pfam" id="PF02518">
    <property type="entry name" value="HATPase_c"/>
    <property type="match status" value="1"/>
</dbReference>
<dbReference type="InterPro" id="IPR003661">
    <property type="entry name" value="HisK_dim/P_dom"/>
</dbReference>
<keyword evidence="4" id="KW-0597">Phosphoprotein</keyword>
<evidence type="ECO:0000313" key="14">
    <source>
        <dbReference type="Proteomes" id="UP000633365"/>
    </source>
</evidence>
<protein>
    <recommendedName>
        <fullName evidence="3">histidine kinase</fullName>
        <ecNumber evidence="3">2.7.13.3</ecNumber>
    </recommendedName>
</protein>
<keyword evidence="6 11" id="KW-0812">Transmembrane</keyword>
<feature type="transmembrane region" description="Helical" evidence="11">
    <location>
        <begin position="169"/>
        <end position="194"/>
    </location>
</feature>
<reference evidence="13" key="1">
    <citation type="submission" date="2021-01" db="EMBL/GenBank/DDBJ databases">
        <title>Genome public.</title>
        <authorList>
            <person name="Liu C."/>
            <person name="Sun Q."/>
        </authorList>
    </citation>
    <scope>NUCLEOTIDE SEQUENCE</scope>
    <source>
        <strain evidence="13">M6</strain>
    </source>
</reference>
<proteinExistence type="predicted"/>
<dbReference type="Proteomes" id="UP000633365">
    <property type="component" value="Unassembled WGS sequence"/>
</dbReference>
<evidence type="ECO:0000256" key="5">
    <source>
        <dbReference type="ARBA" id="ARBA00022679"/>
    </source>
</evidence>